<evidence type="ECO:0000256" key="1">
    <source>
        <dbReference type="ARBA" id="ARBA00023054"/>
    </source>
</evidence>
<feature type="region of interest" description="Disordered" evidence="6">
    <location>
        <begin position="1"/>
        <end position="57"/>
    </location>
</feature>
<reference evidence="7 8" key="1">
    <citation type="submission" date="2019-12" db="EMBL/GenBank/DDBJ databases">
        <authorList>
            <person name="Scholz U."/>
            <person name="Mascher M."/>
            <person name="Fiebig A."/>
        </authorList>
    </citation>
    <scope>NUCLEOTIDE SEQUENCE</scope>
</reference>
<evidence type="ECO:0000256" key="4">
    <source>
        <dbReference type="ARBA" id="ARBA00024208"/>
    </source>
</evidence>
<feature type="compositionally biased region" description="Basic and acidic residues" evidence="6">
    <location>
        <begin position="926"/>
        <end position="937"/>
    </location>
</feature>
<feature type="compositionally biased region" description="Low complexity" evidence="6">
    <location>
        <begin position="1055"/>
        <end position="1074"/>
    </location>
</feature>
<evidence type="ECO:0000256" key="2">
    <source>
        <dbReference type="ARBA" id="ARBA00023242"/>
    </source>
</evidence>
<keyword evidence="8" id="KW-1185">Reference proteome</keyword>
<feature type="compositionally biased region" description="Basic and acidic residues" evidence="6">
    <location>
        <begin position="856"/>
        <end position="878"/>
    </location>
</feature>
<feature type="region of interest" description="Disordered" evidence="6">
    <location>
        <begin position="286"/>
        <end position="306"/>
    </location>
</feature>
<gene>
    <name evidence="7" type="ORF">SI7747_17019525</name>
</gene>
<dbReference type="EMBL" id="LR743604">
    <property type="protein sequence ID" value="CAA2634061.1"/>
    <property type="molecule type" value="Genomic_DNA"/>
</dbReference>
<accession>A0A7I8JSK7</accession>
<feature type="coiled-coil region" evidence="5">
    <location>
        <begin position="313"/>
        <end position="350"/>
    </location>
</feature>
<feature type="region of interest" description="Disordered" evidence="6">
    <location>
        <begin position="812"/>
        <end position="1086"/>
    </location>
</feature>
<keyword evidence="1 5" id="KW-0175">Coiled coil</keyword>
<feature type="coiled-coil region" evidence="5">
    <location>
        <begin position="582"/>
        <end position="717"/>
    </location>
</feature>
<name>A0A7I8JSK7_SPIIN</name>
<organism evidence="7">
    <name type="scientific">Spirodela intermedia</name>
    <name type="common">Intermediate duckweed</name>
    <dbReference type="NCBI Taxonomy" id="51605"/>
    <lineage>
        <taxon>Eukaryota</taxon>
        <taxon>Viridiplantae</taxon>
        <taxon>Streptophyta</taxon>
        <taxon>Embryophyta</taxon>
        <taxon>Tracheophyta</taxon>
        <taxon>Spermatophyta</taxon>
        <taxon>Magnoliopsida</taxon>
        <taxon>Liliopsida</taxon>
        <taxon>Araceae</taxon>
        <taxon>Lemnoideae</taxon>
        <taxon>Spirodela</taxon>
    </lineage>
</organism>
<evidence type="ECO:0000313" key="8">
    <source>
        <dbReference type="Proteomes" id="UP001189122"/>
    </source>
</evidence>
<dbReference type="PANTHER" id="PTHR31908">
    <property type="entry name" value="PROTEIN CROWDED NUCLEI 4"/>
    <property type="match status" value="1"/>
</dbReference>
<evidence type="ECO:0000256" key="3">
    <source>
        <dbReference type="ARBA" id="ARBA00024186"/>
    </source>
</evidence>
<dbReference type="EMBL" id="CACRZD030000017">
    <property type="protein sequence ID" value="CAA6673109.1"/>
    <property type="molecule type" value="Genomic_DNA"/>
</dbReference>
<feature type="compositionally biased region" description="Basic and acidic residues" evidence="6">
    <location>
        <begin position="287"/>
        <end position="306"/>
    </location>
</feature>
<evidence type="ECO:0000256" key="6">
    <source>
        <dbReference type="SAM" id="MobiDB-lite"/>
    </source>
</evidence>
<evidence type="ECO:0000313" key="7">
    <source>
        <dbReference type="EMBL" id="CAA2634061.1"/>
    </source>
</evidence>
<dbReference type="Proteomes" id="UP001189122">
    <property type="component" value="Unassembled WGS sequence"/>
</dbReference>
<evidence type="ECO:0000256" key="5">
    <source>
        <dbReference type="SAM" id="Coils"/>
    </source>
</evidence>
<comment type="subcellular location">
    <subcellularLocation>
        <location evidence="3">Nucleus lamina</location>
    </subcellularLocation>
</comment>
<comment type="similarity">
    <text evidence="4">Belongs to the CRWN family.</text>
</comment>
<dbReference type="InterPro" id="IPR040418">
    <property type="entry name" value="CRWN"/>
</dbReference>
<dbReference type="GO" id="GO:0006997">
    <property type="term" value="P:nucleus organization"/>
    <property type="evidence" value="ECO:0007669"/>
    <property type="project" value="InterPro"/>
</dbReference>
<dbReference type="GO" id="GO:0005652">
    <property type="term" value="C:nuclear lamina"/>
    <property type="evidence" value="ECO:0007669"/>
    <property type="project" value="UniProtKB-SubCell"/>
</dbReference>
<feature type="compositionally biased region" description="Basic and acidic residues" evidence="6">
    <location>
        <begin position="834"/>
        <end position="848"/>
    </location>
</feature>
<feature type="compositionally biased region" description="Basic residues" evidence="6">
    <location>
        <begin position="895"/>
        <end position="919"/>
    </location>
</feature>
<dbReference type="PANTHER" id="PTHR31908:SF11">
    <property type="entry name" value="PROTEIN CROWDED NUCLEI 1"/>
    <property type="match status" value="1"/>
</dbReference>
<feature type="region of interest" description="Disordered" evidence="6">
    <location>
        <begin position="391"/>
        <end position="420"/>
    </location>
</feature>
<proteinExistence type="inferred from homology"/>
<sequence length="1096" mass="124739">MFTPQPQRRGWSLTPRAAEKNGSTPSQGRSGVAISEAPPPPRASLDENGTEVSEEGRDAAVWKRFQEAGLLDQASLEKKDREALIQRISKLETELYEYQYNMGLLLIEKKEWTSKYEDLRQGLAETGEILKREQTAHMIALSEVQKREDNLNRALGVEKQCVSDLEKALSEMRGECAKVKFTSDQKLAEAHGMMTSIEEKSLEVDAKLRAADAKFAEASRKSSEIERKLLDVTTRESMAQRELASLNAEKQLMKEDLDRQREDLRTWERNLREGQERLVASQSLLNQREKRSNEHDRSNLLLKEKEDDMSSRLSALAAREKEIDIKMEDLEKKEKDLIALEDQLNAREKVEMQKLLDDHAASLDSKKHEFELEMEKRRSLVDEELKEKLDSVEKKAKEVSMKEEKVAKREQTVEKKTEKLKEEKADLDVKSKALKKWEAAIKADEKNLDKQSKQLAEDTQQLLLSKSELEAEKAAVDEEKQSILTEKENLKVTEAEREEHTLLQARLKQEIDEYIALKGSLENEREDLRQERERFEKEWDVLDEKRASLAADLKQFNDERMFFEKWRVVEEERLSNEHQAARDLVQKDLDDLNLKKEDFERTILHERSELREMLEKEQADAARALDLQKHELEINMQNKFGEMEEDFRRKVAAFEAEREKELENIRLLRENVVSEMQKLSAEQRRFDREKQELNEQGRKLEEERAEIRNDVEALHALSKSLKSQREDFVRERDNFLALVEEYKARKDSGAAITEFAPSEIEDPGSLLLPSLAEGIVPACWKLPSATSGGRMSWLRSCTKIFSFSPVKRIEDEAGSSHEAAAPPSKVEDEAEPSDAERVESEGQVRMEEEALEELDGAGKEPEPSLLRDEADGGRKEAESEAVILPVGGQEEVQVKPHRVTKRKVGRPAKKGRPAMKKTRSVQAVVEDAKASLKEASSDRAGPSNGDVNDDGTALHDIDESQGDSVHTDGRANVGQKRRLHQTSETTVGEPDGEGSEARSESISLDGRRKRRQMAVPEAQTPGDKRYNFRRSTIQEAAAAVEEEDVGEEVTGMLVEGGSEELSTASSSSDEVGSSDSEEGHGGDASIRRRLWKFFTS</sequence>
<protein>
    <submittedName>
        <fullName evidence="7">Uncharacterized protein</fullName>
    </submittedName>
</protein>
<keyword evidence="2" id="KW-0539">Nucleus</keyword>
<feature type="coiled-coil region" evidence="5">
    <location>
        <begin position="208"/>
        <end position="277"/>
    </location>
</feature>
<dbReference type="AlphaFoldDB" id="A0A7I8JSK7"/>